<dbReference type="EMBL" id="PTJD01000015">
    <property type="protein sequence ID" value="PPK92352.1"/>
    <property type="molecule type" value="Genomic_DNA"/>
</dbReference>
<evidence type="ECO:0000256" key="1">
    <source>
        <dbReference type="SAM" id="MobiDB-lite"/>
    </source>
</evidence>
<keyword evidence="5" id="KW-1185">Reference proteome</keyword>
<evidence type="ECO:0000313" key="4">
    <source>
        <dbReference type="EMBL" id="PPK92352.1"/>
    </source>
</evidence>
<feature type="domain" description="DUF7737" evidence="3">
    <location>
        <begin position="706"/>
        <end position="808"/>
    </location>
</feature>
<evidence type="ECO:0000259" key="2">
    <source>
        <dbReference type="Pfam" id="PF13569"/>
    </source>
</evidence>
<dbReference type="Pfam" id="PF13569">
    <property type="entry name" value="DUF4132"/>
    <property type="match status" value="1"/>
</dbReference>
<dbReference type="AlphaFoldDB" id="A0A2S6IDQ4"/>
<accession>A0A2S6IDQ4</accession>
<reference evidence="4 5" key="1">
    <citation type="submission" date="2018-02" db="EMBL/GenBank/DDBJ databases">
        <title>Genomic Encyclopedia of Archaeal and Bacterial Type Strains, Phase II (KMG-II): from individual species to whole genera.</title>
        <authorList>
            <person name="Goeker M."/>
        </authorList>
    </citation>
    <scope>NUCLEOTIDE SEQUENCE [LARGE SCALE GENOMIC DNA]</scope>
    <source>
        <strain evidence="4 5">DSM 22857</strain>
    </source>
</reference>
<proteinExistence type="predicted"/>
<dbReference type="InterPro" id="IPR025406">
    <property type="entry name" value="DUF4132"/>
</dbReference>
<dbReference type="Pfam" id="PF24879">
    <property type="entry name" value="DUF7737"/>
    <property type="match status" value="1"/>
</dbReference>
<name>A0A2S6IDQ4_9ACTN</name>
<sequence>MVSGVDVVARYGSGTLTGPLGDGEPRLLAVHLAGLRGAPARDAVGIAALPVEVRRSLVEQLLSLEGPDALRLGWLLEALTRDLPGAVGTGAALGLRGQVLDVWSRWRGFELASLLRLVRRCGGDVPAHFTTLARMTTPLPDPFDAPSSGGRADRGSVSLSPGEAWTDEVIADLPRLGRDWWDLLVHASTATAAKPSQKWDRGAAALVAVVGAERFRATLLRWLAPAGGGWAPGDDGGRPVEPHNVTVLRGLLWMLSGLPADPSTATARAVGAVVGASLRKVPGVGPRSAKVAGAGVFALDRMEGDAPLAELARLALRTTHGPVARQLEAAVQRRADALGLTREEVEELAVPACGLTAVGRREQVLGSATAEFTVSGTKVALTWRDAAGRAVRSVPAAVRREHAEELAELRADAKHAAAVLTAQAERLDRQFLARRTWAFAAWRERYLDHPLVGTLGRRLIWVVAGTPCAWADGALRTVGDEVVEPAADARVELWHPIGREVAEVAAWRERLLRHEVVQPFKQAHREVYLLTDAERATGTYSNRFAAHVLRQHQFHALAGARGWRDQLRIVAGLEVPPPVRELPGWGLRAEFWVDGVGEHRGTDTADSGAFLRLATDRVRFLPCGAPRGGEAPGGDGRADEGARPFGPVPLEDVPPLVLSEVMRDVDLFVGVASIGNDPAWSDGGPEGRYRDYWRSYSFGELSATAATRRELLARLVPRLAVAQRCTLEERFLVVRGDLRTYRIHLGSGNVLMSPGDEYLCIVPAASAAAPGEVFLPFEGDGILGIVLSKALLLADDTRITDPGITSQIRGGARA</sequence>
<dbReference type="InterPro" id="IPR056639">
    <property type="entry name" value="DUF7737"/>
</dbReference>
<organism evidence="4 5">
    <name type="scientific">Kineococcus xinjiangensis</name>
    <dbReference type="NCBI Taxonomy" id="512762"/>
    <lineage>
        <taxon>Bacteria</taxon>
        <taxon>Bacillati</taxon>
        <taxon>Actinomycetota</taxon>
        <taxon>Actinomycetes</taxon>
        <taxon>Kineosporiales</taxon>
        <taxon>Kineosporiaceae</taxon>
        <taxon>Kineococcus</taxon>
    </lineage>
</organism>
<evidence type="ECO:0000313" key="5">
    <source>
        <dbReference type="Proteomes" id="UP000239485"/>
    </source>
</evidence>
<gene>
    <name evidence="4" type="ORF">CLV92_11598</name>
</gene>
<evidence type="ECO:0000259" key="3">
    <source>
        <dbReference type="Pfam" id="PF24879"/>
    </source>
</evidence>
<comment type="caution">
    <text evidence="4">The sequence shown here is derived from an EMBL/GenBank/DDBJ whole genome shotgun (WGS) entry which is preliminary data.</text>
</comment>
<feature type="domain" description="DUF4132" evidence="2">
    <location>
        <begin position="388"/>
        <end position="563"/>
    </location>
</feature>
<dbReference type="Proteomes" id="UP000239485">
    <property type="component" value="Unassembled WGS sequence"/>
</dbReference>
<protein>
    <submittedName>
        <fullName evidence="4">Uncharacterized protein DUF4132</fullName>
    </submittedName>
</protein>
<feature type="region of interest" description="Disordered" evidence="1">
    <location>
        <begin position="140"/>
        <end position="160"/>
    </location>
</feature>